<evidence type="ECO:0000313" key="2">
    <source>
        <dbReference type="EMBL" id="KHD06612.1"/>
    </source>
</evidence>
<sequence>MNLQLKSLKPRLNSKVDLFLNQAAITEQNAVSLKPIILDYVNRDDNKYVLFRHSSLYFFADGALDFVQETANNFADTHYLRFDGEKVMWTFIAIVILLLLVIAFIKLFRQTRFLKKIRQHLLNIPTFDNGLIDCYVKVNGRIKSDNGFSSPISEKHYGKLEKTRQRHGTT</sequence>
<keyword evidence="1" id="KW-0812">Transmembrane</keyword>
<reference evidence="2 3" key="1">
    <citation type="journal article" date="2016" name="Front. Microbiol.">
        <title>Single-Cell (Meta-)Genomics of a Dimorphic Candidatus Thiomargarita nelsonii Reveals Genomic Plasticity.</title>
        <authorList>
            <person name="Flood B.E."/>
            <person name="Fliss P."/>
            <person name="Jones D.S."/>
            <person name="Dick G.J."/>
            <person name="Jain S."/>
            <person name="Kaster A.K."/>
            <person name="Winkel M."/>
            <person name="Mussmann M."/>
            <person name="Bailey J."/>
        </authorList>
    </citation>
    <scope>NUCLEOTIDE SEQUENCE [LARGE SCALE GENOMIC DNA]</scope>
    <source>
        <strain evidence="2">Hydrate Ridge</strain>
    </source>
</reference>
<protein>
    <submittedName>
        <fullName evidence="2">Uncharacterized protein</fullName>
    </submittedName>
</protein>
<comment type="caution">
    <text evidence="2">The sequence shown here is derived from an EMBL/GenBank/DDBJ whole genome shotgun (WGS) entry which is preliminary data.</text>
</comment>
<accession>A0A0A6P8A0</accession>
<keyword evidence="3" id="KW-1185">Reference proteome</keyword>
<evidence type="ECO:0000256" key="1">
    <source>
        <dbReference type="SAM" id="Phobius"/>
    </source>
</evidence>
<name>A0A0A6P8A0_9GAMM</name>
<gene>
    <name evidence="2" type="ORF">PN36_13965</name>
</gene>
<proteinExistence type="predicted"/>
<dbReference type="AlphaFoldDB" id="A0A0A6P8A0"/>
<dbReference type="EMBL" id="JSZA02000047">
    <property type="protein sequence ID" value="KHD06612.1"/>
    <property type="molecule type" value="Genomic_DNA"/>
</dbReference>
<feature type="transmembrane region" description="Helical" evidence="1">
    <location>
        <begin position="87"/>
        <end position="108"/>
    </location>
</feature>
<keyword evidence="1" id="KW-1133">Transmembrane helix</keyword>
<organism evidence="2 3">
    <name type="scientific">Candidatus Thiomargarita nelsonii</name>
    <dbReference type="NCBI Taxonomy" id="1003181"/>
    <lineage>
        <taxon>Bacteria</taxon>
        <taxon>Pseudomonadati</taxon>
        <taxon>Pseudomonadota</taxon>
        <taxon>Gammaproteobacteria</taxon>
        <taxon>Thiotrichales</taxon>
        <taxon>Thiotrichaceae</taxon>
        <taxon>Thiomargarita</taxon>
    </lineage>
</organism>
<evidence type="ECO:0000313" key="3">
    <source>
        <dbReference type="Proteomes" id="UP000030428"/>
    </source>
</evidence>
<keyword evidence="1" id="KW-0472">Membrane</keyword>
<dbReference type="Proteomes" id="UP000030428">
    <property type="component" value="Unassembled WGS sequence"/>
</dbReference>